<evidence type="ECO:0000313" key="11">
    <source>
        <dbReference type="EMBL" id="ETW92650.1"/>
    </source>
</evidence>
<evidence type="ECO:0000259" key="10">
    <source>
        <dbReference type="Pfam" id="PF01909"/>
    </source>
</evidence>
<dbReference type="InterPro" id="IPR052038">
    <property type="entry name" value="Type-VII_TA_antitoxin"/>
</dbReference>
<organism evidence="11 12">
    <name type="scientific">Entotheonella factor</name>
    <dbReference type="NCBI Taxonomy" id="1429438"/>
    <lineage>
        <taxon>Bacteria</taxon>
        <taxon>Pseudomonadati</taxon>
        <taxon>Nitrospinota/Tectimicrobiota group</taxon>
        <taxon>Candidatus Tectimicrobiota</taxon>
        <taxon>Candidatus Entotheonellia</taxon>
        <taxon>Candidatus Entotheonellales</taxon>
        <taxon>Candidatus Entotheonellaceae</taxon>
        <taxon>Candidatus Entotheonella</taxon>
    </lineage>
</organism>
<name>W4L4P1_ENTF1</name>
<sequence>MIFGRRKDLACQDCEMNILEELSVPQHAKDLFDVLRRYMPTLRAQYAVRTLGVFGSAVRGEARADSDLDLLVAFDITPSLFTFIELEQHLSDLLGLRVDLVMEDALKPEIGRQILQEVITIEP</sequence>
<evidence type="ECO:0000256" key="5">
    <source>
        <dbReference type="ARBA" id="ARBA00022723"/>
    </source>
</evidence>
<dbReference type="GO" id="GO:0005524">
    <property type="term" value="F:ATP binding"/>
    <property type="evidence" value="ECO:0007669"/>
    <property type="project" value="UniProtKB-KW"/>
</dbReference>
<evidence type="ECO:0000256" key="9">
    <source>
        <dbReference type="ARBA" id="ARBA00038276"/>
    </source>
</evidence>
<feature type="domain" description="Polymerase nucleotidyl transferase" evidence="10">
    <location>
        <begin position="42"/>
        <end position="119"/>
    </location>
</feature>
<dbReference type="GO" id="GO:0016779">
    <property type="term" value="F:nucleotidyltransferase activity"/>
    <property type="evidence" value="ECO:0007669"/>
    <property type="project" value="UniProtKB-KW"/>
</dbReference>
<dbReference type="EMBL" id="AZHW01001409">
    <property type="protein sequence ID" value="ETW92650.1"/>
    <property type="molecule type" value="Genomic_DNA"/>
</dbReference>
<comment type="cofactor">
    <cofactor evidence="1">
        <name>Mg(2+)</name>
        <dbReference type="ChEBI" id="CHEBI:18420"/>
    </cofactor>
</comment>
<keyword evidence="7" id="KW-0067">ATP-binding</keyword>
<dbReference type="Proteomes" id="UP000019141">
    <property type="component" value="Unassembled WGS sequence"/>
</dbReference>
<gene>
    <name evidence="11" type="ORF">ETSY1_42730</name>
</gene>
<keyword evidence="6" id="KW-0547">Nucleotide-binding</keyword>
<dbReference type="InterPro" id="IPR002934">
    <property type="entry name" value="Polymerase_NTP_transf_dom"/>
</dbReference>
<keyword evidence="4" id="KW-0548">Nucleotidyltransferase</keyword>
<dbReference type="CDD" id="cd05403">
    <property type="entry name" value="NT_KNTase_like"/>
    <property type="match status" value="1"/>
</dbReference>
<dbReference type="PANTHER" id="PTHR33571">
    <property type="entry name" value="SSL8005 PROTEIN"/>
    <property type="match status" value="1"/>
</dbReference>
<evidence type="ECO:0000256" key="7">
    <source>
        <dbReference type="ARBA" id="ARBA00022840"/>
    </source>
</evidence>
<evidence type="ECO:0000256" key="3">
    <source>
        <dbReference type="ARBA" id="ARBA00022679"/>
    </source>
</evidence>
<evidence type="ECO:0000256" key="1">
    <source>
        <dbReference type="ARBA" id="ARBA00001946"/>
    </source>
</evidence>
<evidence type="ECO:0000256" key="6">
    <source>
        <dbReference type="ARBA" id="ARBA00022741"/>
    </source>
</evidence>
<protein>
    <recommendedName>
        <fullName evidence="10">Polymerase nucleotidyl transferase domain-containing protein</fullName>
    </recommendedName>
</protein>
<dbReference type="InterPro" id="IPR043519">
    <property type="entry name" value="NT_sf"/>
</dbReference>
<evidence type="ECO:0000256" key="8">
    <source>
        <dbReference type="ARBA" id="ARBA00022842"/>
    </source>
</evidence>
<dbReference type="Pfam" id="PF01909">
    <property type="entry name" value="NTP_transf_2"/>
    <property type="match status" value="1"/>
</dbReference>
<keyword evidence="2" id="KW-1277">Toxin-antitoxin system</keyword>
<dbReference type="Gene3D" id="3.30.460.10">
    <property type="entry name" value="Beta Polymerase, domain 2"/>
    <property type="match status" value="1"/>
</dbReference>
<keyword evidence="12" id="KW-1185">Reference proteome</keyword>
<evidence type="ECO:0000256" key="2">
    <source>
        <dbReference type="ARBA" id="ARBA00022649"/>
    </source>
</evidence>
<evidence type="ECO:0000313" key="12">
    <source>
        <dbReference type="Proteomes" id="UP000019141"/>
    </source>
</evidence>
<reference evidence="11 12" key="1">
    <citation type="journal article" date="2014" name="Nature">
        <title>An environmental bacterial taxon with a large and distinct metabolic repertoire.</title>
        <authorList>
            <person name="Wilson M.C."/>
            <person name="Mori T."/>
            <person name="Ruckert C."/>
            <person name="Uria A.R."/>
            <person name="Helf M.J."/>
            <person name="Takada K."/>
            <person name="Gernert C."/>
            <person name="Steffens U.A."/>
            <person name="Heycke N."/>
            <person name="Schmitt S."/>
            <person name="Rinke C."/>
            <person name="Helfrich E.J."/>
            <person name="Brachmann A.O."/>
            <person name="Gurgui C."/>
            <person name="Wakimoto T."/>
            <person name="Kracht M."/>
            <person name="Crusemann M."/>
            <person name="Hentschel U."/>
            <person name="Abe I."/>
            <person name="Matsunaga S."/>
            <person name="Kalinowski J."/>
            <person name="Takeyama H."/>
            <person name="Piel J."/>
        </authorList>
    </citation>
    <scope>NUCLEOTIDE SEQUENCE [LARGE SCALE GENOMIC DNA]</scope>
    <source>
        <strain evidence="12">TSY1</strain>
    </source>
</reference>
<keyword evidence="5" id="KW-0479">Metal-binding</keyword>
<dbReference type="HOGENOM" id="CLU_130257_10_0_7"/>
<comment type="caution">
    <text evidence="11">The sequence shown here is derived from an EMBL/GenBank/DDBJ whole genome shotgun (WGS) entry which is preliminary data.</text>
</comment>
<keyword evidence="3" id="KW-0808">Transferase</keyword>
<dbReference type="SUPFAM" id="SSF81301">
    <property type="entry name" value="Nucleotidyltransferase"/>
    <property type="match status" value="1"/>
</dbReference>
<accession>W4L4P1</accession>
<dbReference type="GO" id="GO:0046872">
    <property type="term" value="F:metal ion binding"/>
    <property type="evidence" value="ECO:0007669"/>
    <property type="project" value="UniProtKB-KW"/>
</dbReference>
<dbReference type="AlphaFoldDB" id="W4L4P1"/>
<evidence type="ECO:0000256" key="4">
    <source>
        <dbReference type="ARBA" id="ARBA00022695"/>
    </source>
</evidence>
<comment type="similarity">
    <text evidence="9">Belongs to the MntA antitoxin family.</text>
</comment>
<proteinExistence type="inferred from homology"/>
<keyword evidence="8" id="KW-0460">Magnesium</keyword>
<dbReference type="PANTHER" id="PTHR33571:SF19">
    <property type="entry name" value="PROTEIN ADENYLYLTRANSFERASE MJ0128-RELATED"/>
    <property type="match status" value="1"/>
</dbReference>